<feature type="transmembrane region" description="Helical" evidence="5">
    <location>
        <begin position="336"/>
        <end position="355"/>
    </location>
</feature>
<dbReference type="PANTHER" id="PTHR47131">
    <property type="entry name" value="CATION CHANNEL SPERM-ASSOCIATED PROTEIN 3"/>
    <property type="match status" value="1"/>
</dbReference>
<evidence type="ECO:0000313" key="8">
    <source>
        <dbReference type="RefSeq" id="XP_004836275.1"/>
    </source>
</evidence>
<dbReference type="Proteomes" id="UP000694906">
    <property type="component" value="Unplaced"/>
</dbReference>
<evidence type="ECO:0000313" key="7">
    <source>
        <dbReference type="Proteomes" id="UP000694906"/>
    </source>
</evidence>
<evidence type="ECO:0000256" key="5">
    <source>
        <dbReference type="SAM" id="Phobius"/>
    </source>
</evidence>
<dbReference type="AlphaFoldDB" id="A0AAX6NSY5"/>
<feature type="domain" description="Ion transport" evidence="6">
    <location>
        <begin position="50"/>
        <end position="269"/>
    </location>
</feature>
<dbReference type="GeneID" id="101708699"/>
<evidence type="ECO:0000256" key="1">
    <source>
        <dbReference type="ARBA" id="ARBA00004141"/>
    </source>
</evidence>
<feature type="transmembrane region" description="Helical" evidence="5">
    <location>
        <begin position="51"/>
        <end position="70"/>
    </location>
</feature>
<keyword evidence="2 5" id="KW-0812">Transmembrane</keyword>
<dbReference type="GO" id="GO:0030317">
    <property type="term" value="P:flagellated sperm motility"/>
    <property type="evidence" value="ECO:0007669"/>
    <property type="project" value="TreeGrafter"/>
</dbReference>
<dbReference type="Gene3D" id="1.10.287.70">
    <property type="match status" value="1"/>
</dbReference>
<comment type="subcellular location">
    <subcellularLocation>
        <location evidence="1">Membrane</location>
        <topology evidence="1">Multi-pass membrane protein</topology>
    </subcellularLocation>
</comment>
<feature type="transmembrane region" description="Helical" evidence="5">
    <location>
        <begin position="114"/>
        <end position="131"/>
    </location>
</feature>
<gene>
    <name evidence="8" type="primary">Catsper3</name>
</gene>
<dbReference type="Pfam" id="PF00520">
    <property type="entry name" value="Ion_trans"/>
    <property type="match status" value="1"/>
</dbReference>
<sequence>MSEPFQQDSSEVFSSSLFDIASDVLYERFRKFKRKDEQCQAFVKRVITSRLFKIIMISTISVNAFFMVLWTDYKIRYRLFRLFEISEMVFVAIYTSEFSMKVYVDPINYWKDGYNLLDVVIIIIIFIPYVLHEVKGKHFRYLNITDGIQSLRILKLITYSQAIRTLITAMGQIVYIVASVLILFFILLYIFAILGFYLFGVLERGDMNNWGSLDTIFFTLFSLATVEGWTDMQTQLEKHNFIVSRAFTIIFILLASFIFLSVFVGVIIMPTEVSLKKFEQDLMLEKHMEEKMQMILKQQQEEMNRWMPIQKTETVDKNLSELMENLKKSRRDTDPMVLSDFATSLLFIDIYLSILDKQDTTVKQLQELYCKTMHMLGLMLKDLPQKKKSESLEKIDEK</sequence>
<dbReference type="SUPFAM" id="SSF81324">
    <property type="entry name" value="Voltage-gated potassium channels"/>
    <property type="match status" value="1"/>
</dbReference>
<dbReference type="GO" id="GO:0036128">
    <property type="term" value="C:CatSper complex"/>
    <property type="evidence" value="ECO:0007669"/>
    <property type="project" value="TreeGrafter"/>
</dbReference>
<dbReference type="InterPro" id="IPR005821">
    <property type="entry name" value="Ion_trans_dom"/>
</dbReference>
<proteinExistence type="predicted"/>
<organism evidence="7 8">
    <name type="scientific">Heterocephalus glaber</name>
    <name type="common">Naked mole rat</name>
    <dbReference type="NCBI Taxonomy" id="10181"/>
    <lineage>
        <taxon>Eukaryota</taxon>
        <taxon>Metazoa</taxon>
        <taxon>Chordata</taxon>
        <taxon>Craniata</taxon>
        <taxon>Vertebrata</taxon>
        <taxon>Euteleostomi</taxon>
        <taxon>Mammalia</taxon>
        <taxon>Eutheria</taxon>
        <taxon>Euarchontoglires</taxon>
        <taxon>Glires</taxon>
        <taxon>Rodentia</taxon>
        <taxon>Hystricomorpha</taxon>
        <taxon>Bathyergidae</taxon>
        <taxon>Heterocephalus</taxon>
    </lineage>
</organism>
<evidence type="ECO:0000256" key="2">
    <source>
        <dbReference type="ARBA" id="ARBA00022692"/>
    </source>
</evidence>
<dbReference type="GO" id="GO:0001669">
    <property type="term" value="C:acrosomal vesicle"/>
    <property type="evidence" value="ECO:0007669"/>
    <property type="project" value="TreeGrafter"/>
</dbReference>
<dbReference type="GO" id="GO:0005245">
    <property type="term" value="F:voltage-gated calcium channel activity"/>
    <property type="evidence" value="ECO:0007669"/>
    <property type="project" value="TreeGrafter"/>
</dbReference>
<keyword evidence="3 5" id="KW-1133">Transmembrane helix</keyword>
<evidence type="ECO:0000256" key="4">
    <source>
        <dbReference type="ARBA" id="ARBA00023136"/>
    </source>
</evidence>
<evidence type="ECO:0000256" key="3">
    <source>
        <dbReference type="ARBA" id="ARBA00022989"/>
    </source>
</evidence>
<feature type="transmembrane region" description="Helical" evidence="5">
    <location>
        <begin position="242"/>
        <end position="268"/>
    </location>
</feature>
<evidence type="ECO:0000259" key="6">
    <source>
        <dbReference type="Pfam" id="PF00520"/>
    </source>
</evidence>
<name>A0AAX6NSY5_HETGA</name>
<protein>
    <submittedName>
        <fullName evidence="8">Cation channel sperm-associated protein 3 isoform X1</fullName>
    </submittedName>
</protein>
<dbReference type="CTD" id="347732"/>
<accession>A0AAX6NSY5</accession>
<keyword evidence="4 5" id="KW-0472">Membrane</keyword>
<dbReference type="PANTHER" id="PTHR47131:SF1">
    <property type="entry name" value="CATION CHANNEL SPERM-ASSOCIATED PROTEIN 3"/>
    <property type="match status" value="1"/>
</dbReference>
<reference evidence="8" key="1">
    <citation type="submission" date="2025-08" db="UniProtKB">
        <authorList>
            <consortium name="RefSeq"/>
        </authorList>
    </citation>
    <scope>IDENTIFICATION</scope>
</reference>
<keyword evidence="7" id="KW-1185">Reference proteome</keyword>
<dbReference type="GO" id="GO:0006814">
    <property type="term" value="P:sodium ion transport"/>
    <property type="evidence" value="ECO:0007669"/>
    <property type="project" value="TreeGrafter"/>
</dbReference>
<dbReference type="RefSeq" id="XP_004836275.1">
    <property type="nucleotide sequence ID" value="XM_004836218.2"/>
</dbReference>
<dbReference type="Gene3D" id="1.20.120.350">
    <property type="entry name" value="Voltage-gated potassium channels. Chain C"/>
    <property type="match status" value="1"/>
</dbReference>
<dbReference type="KEGG" id="hgl:101708699"/>
<dbReference type="InterPro" id="IPR027359">
    <property type="entry name" value="Volt_channel_dom_sf"/>
</dbReference>
<dbReference type="GO" id="GO:0048240">
    <property type="term" value="P:sperm capacitation"/>
    <property type="evidence" value="ECO:0007669"/>
    <property type="project" value="TreeGrafter"/>
</dbReference>
<feature type="transmembrane region" description="Helical" evidence="5">
    <location>
        <begin position="210"/>
        <end position="230"/>
    </location>
</feature>
<feature type="transmembrane region" description="Helical" evidence="5">
    <location>
        <begin position="173"/>
        <end position="198"/>
    </location>
</feature>